<dbReference type="GO" id="GO:0008967">
    <property type="term" value="F:phosphoglycolate phosphatase activity"/>
    <property type="evidence" value="ECO:0007669"/>
    <property type="project" value="TreeGrafter"/>
</dbReference>
<dbReference type="InterPro" id="IPR050155">
    <property type="entry name" value="HAD-like_hydrolase_sf"/>
</dbReference>
<dbReference type="SFLD" id="SFLDG01129">
    <property type="entry name" value="C1.5:_HAD__Beta-PGM__Phosphata"/>
    <property type="match status" value="1"/>
</dbReference>
<name>A0A1U7I1G3_9CYAN</name>
<dbReference type="AlphaFoldDB" id="A0A1U7I1G3"/>
<dbReference type="STRING" id="454136.NIES2119_31935"/>
<dbReference type="InterPro" id="IPR023214">
    <property type="entry name" value="HAD_sf"/>
</dbReference>
<dbReference type="PANTHER" id="PTHR43434">
    <property type="entry name" value="PHOSPHOGLYCOLATE PHOSPHATASE"/>
    <property type="match status" value="1"/>
</dbReference>
<dbReference type="RefSeq" id="WP_073597522.1">
    <property type="nucleotide sequence ID" value="NZ_MRCE01000080.1"/>
</dbReference>
<comment type="caution">
    <text evidence="1">The sequence shown here is derived from an EMBL/GenBank/DDBJ whole genome shotgun (WGS) entry which is preliminary data.</text>
</comment>
<dbReference type="PANTHER" id="PTHR43434:SF1">
    <property type="entry name" value="PHOSPHOGLYCOLATE PHOSPHATASE"/>
    <property type="match status" value="1"/>
</dbReference>
<dbReference type="InterPro" id="IPR036412">
    <property type="entry name" value="HAD-like_sf"/>
</dbReference>
<dbReference type="Gene3D" id="3.40.50.1000">
    <property type="entry name" value="HAD superfamily/HAD-like"/>
    <property type="match status" value="1"/>
</dbReference>
<dbReference type="OrthoDB" id="422676at2"/>
<dbReference type="Pfam" id="PF13242">
    <property type="entry name" value="Hydrolase_like"/>
    <property type="match status" value="1"/>
</dbReference>
<organism evidence="1 2">
    <name type="scientific">[Phormidium ambiguum] IAM M-71</name>
    <dbReference type="NCBI Taxonomy" id="454136"/>
    <lineage>
        <taxon>Bacteria</taxon>
        <taxon>Bacillati</taxon>
        <taxon>Cyanobacteriota</taxon>
        <taxon>Cyanophyceae</taxon>
        <taxon>Oscillatoriophycideae</taxon>
        <taxon>Aerosakkonematales</taxon>
        <taxon>Aerosakkonemataceae</taxon>
        <taxon>Floridanema</taxon>
    </lineage>
</organism>
<dbReference type="SFLD" id="SFLDS00003">
    <property type="entry name" value="Haloacid_Dehalogenase"/>
    <property type="match status" value="1"/>
</dbReference>
<accession>A0A1U7I1G3</accession>
<dbReference type="EMBL" id="MRCE01000080">
    <property type="protein sequence ID" value="OKH29822.1"/>
    <property type="molecule type" value="Genomic_DNA"/>
</dbReference>
<evidence type="ECO:0000313" key="2">
    <source>
        <dbReference type="Proteomes" id="UP000185860"/>
    </source>
</evidence>
<sequence>MLRLITDFDGPIVDISDRYYRVYELCLEKTRSQEQKVHRLSKAEFWDLKRARVPEKQIGIISGLTESQAEEFAHLRKITAHTQPYFQHDKLVPGALTALETVQKAGIDLVVLTMRRVKELDYAFESFDLGKFFPENRCYCLSNEYKKTRDVEDKPILMGEALAELPLATDSWMVGDTEADIIAAKTHGIKVIGVLSGIRDRNSLEAFQPDLIVNNLSEAVNFLLHQSWKKAG</sequence>
<dbReference type="GO" id="GO:0005829">
    <property type="term" value="C:cytosol"/>
    <property type="evidence" value="ECO:0007669"/>
    <property type="project" value="TreeGrafter"/>
</dbReference>
<dbReference type="SUPFAM" id="SSF56784">
    <property type="entry name" value="HAD-like"/>
    <property type="match status" value="1"/>
</dbReference>
<reference evidence="1 2" key="1">
    <citation type="submission" date="2016-11" db="EMBL/GenBank/DDBJ databases">
        <title>Draft Genome Sequences of Nine Cyanobacterial Strains from Diverse Habitats.</title>
        <authorList>
            <person name="Zhu T."/>
            <person name="Hou S."/>
            <person name="Lu X."/>
            <person name="Hess W.R."/>
        </authorList>
    </citation>
    <scope>NUCLEOTIDE SEQUENCE [LARGE SCALE GENOMIC DNA]</scope>
    <source>
        <strain evidence="1 2">IAM M-71</strain>
    </source>
</reference>
<gene>
    <name evidence="1" type="ORF">NIES2119_31935</name>
</gene>
<evidence type="ECO:0000313" key="1">
    <source>
        <dbReference type="EMBL" id="OKH29822.1"/>
    </source>
</evidence>
<dbReference type="Proteomes" id="UP000185860">
    <property type="component" value="Unassembled WGS sequence"/>
</dbReference>
<protein>
    <submittedName>
        <fullName evidence="1">Haloacid dehalogenase</fullName>
    </submittedName>
</protein>
<proteinExistence type="predicted"/>
<dbReference type="GO" id="GO:0006281">
    <property type="term" value="P:DNA repair"/>
    <property type="evidence" value="ECO:0007669"/>
    <property type="project" value="TreeGrafter"/>
</dbReference>